<keyword evidence="2" id="KW-1185">Reference proteome</keyword>
<gene>
    <name evidence="1" type="ORF">O0R41_06230</name>
</gene>
<reference evidence="2" key="1">
    <citation type="journal article" date="2022" name="J Environ Chem Eng">
        <title>Biodegradation of petroleum oil using a constructed nonpathogenic and heavy metal-tolerant bacterial consortium isolated from marine sponges.</title>
        <authorList>
            <person name="Dechsakulwatana C."/>
            <person name="Rungsihiranrut A."/>
            <person name="Muangchinda C."/>
            <person name="Ningthoujam R."/>
            <person name="Klankeo P."/>
            <person name="Pinyakong O."/>
        </authorList>
    </citation>
    <scope>NUCLEOTIDE SEQUENCE [LARGE SCALE GENOMIC DNA]</scope>
    <source>
        <strain evidence="2">MO2-4</strain>
    </source>
</reference>
<dbReference type="Proteomes" id="UP001185984">
    <property type="component" value="Unassembled WGS sequence"/>
</dbReference>
<feature type="non-terminal residue" evidence="1">
    <location>
        <position position="1"/>
    </location>
</feature>
<evidence type="ECO:0000313" key="2">
    <source>
        <dbReference type="Proteomes" id="UP001185984"/>
    </source>
</evidence>
<name>A0ABU3ZUJ1_9SPHN</name>
<accession>A0ABU3ZUJ1</accession>
<dbReference type="EMBL" id="JAPTHD010000002">
    <property type="protein sequence ID" value="MDV5823193.1"/>
    <property type="molecule type" value="Genomic_DNA"/>
</dbReference>
<dbReference type="RefSeq" id="WP_317516238.1">
    <property type="nucleotide sequence ID" value="NZ_JAPTHD010000002.1"/>
</dbReference>
<organism evidence="1 2">
    <name type="scientific">Sphingobium naphthae</name>
    <dbReference type="NCBI Taxonomy" id="1886786"/>
    <lineage>
        <taxon>Bacteria</taxon>
        <taxon>Pseudomonadati</taxon>
        <taxon>Pseudomonadota</taxon>
        <taxon>Alphaproteobacteria</taxon>
        <taxon>Sphingomonadales</taxon>
        <taxon>Sphingomonadaceae</taxon>
        <taxon>Sphingobium</taxon>
    </lineage>
</organism>
<sequence>LLLRNDRPMPFRLTGTSITRLFVRKQDVDTIRFLDPQNVECSRLPPHCSQRDALEILNLHFKYASPLKELARADDQWELRWDVVLGLASSRITMAEMIAWTGMRHAYVERLMDDHCCYQIDRLGWNRQSATEALRRSGF</sequence>
<proteinExistence type="predicted"/>
<comment type="caution">
    <text evidence="1">The sequence shown here is derived from an EMBL/GenBank/DDBJ whole genome shotgun (WGS) entry which is preliminary data.</text>
</comment>
<evidence type="ECO:0000313" key="1">
    <source>
        <dbReference type="EMBL" id="MDV5823193.1"/>
    </source>
</evidence>
<protein>
    <submittedName>
        <fullName evidence="1">Uncharacterized protein</fullName>
    </submittedName>
</protein>